<sequence>RVPRAFTEKTVKEQEKIALQVSDYYSYFKAMLKGICNHFDTENASNNYIPNPIGHILHKILFSILSEHLDRRQFLTPQVYRHNKEESAQTEIQGRDIEQVYNIGTPYTLWRFLYKYFTKREENKNENTT</sequence>
<comment type="caution">
    <text evidence="1">The sequence shown here is derived from an EMBL/GenBank/DDBJ whole genome shotgun (WGS) entry which is preliminary data.</text>
</comment>
<feature type="non-terminal residue" evidence="1">
    <location>
        <position position="1"/>
    </location>
</feature>
<protein>
    <submittedName>
        <fullName evidence="1">3311_t:CDS:1</fullName>
    </submittedName>
</protein>
<dbReference type="EMBL" id="CAJVQC010101977">
    <property type="protein sequence ID" value="CAG8831666.1"/>
    <property type="molecule type" value="Genomic_DNA"/>
</dbReference>
<evidence type="ECO:0000313" key="2">
    <source>
        <dbReference type="Proteomes" id="UP000789920"/>
    </source>
</evidence>
<name>A0ACA9SA42_9GLOM</name>
<evidence type="ECO:0000313" key="1">
    <source>
        <dbReference type="EMBL" id="CAG8831666.1"/>
    </source>
</evidence>
<reference evidence="1" key="1">
    <citation type="submission" date="2021-06" db="EMBL/GenBank/DDBJ databases">
        <authorList>
            <person name="Kallberg Y."/>
            <person name="Tangrot J."/>
            <person name="Rosling A."/>
        </authorList>
    </citation>
    <scope>NUCLEOTIDE SEQUENCE</scope>
    <source>
        <strain evidence="1">MA461A</strain>
    </source>
</reference>
<organism evidence="1 2">
    <name type="scientific">Racocetra persica</name>
    <dbReference type="NCBI Taxonomy" id="160502"/>
    <lineage>
        <taxon>Eukaryota</taxon>
        <taxon>Fungi</taxon>
        <taxon>Fungi incertae sedis</taxon>
        <taxon>Mucoromycota</taxon>
        <taxon>Glomeromycotina</taxon>
        <taxon>Glomeromycetes</taxon>
        <taxon>Diversisporales</taxon>
        <taxon>Gigasporaceae</taxon>
        <taxon>Racocetra</taxon>
    </lineage>
</organism>
<keyword evidence="2" id="KW-1185">Reference proteome</keyword>
<proteinExistence type="predicted"/>
<accession>A0ACA9SA42</accession>
<dbReference type="Proteomes" id="UP000789920">
    <property type="component" value="Unassembled WGS sequence"/>
</dbReference>
<gene>
    <name evidence="1" type="ORF">RPERSI_LOCUS28217</name>
</gene>